<evidence type="ECO:0000256" key="5">
    <source>
        <dbReference type="ARBA" id="ARBA00023204"/>
    </source>
</evidence>
<dbReference type="PANTHER" id="PTHR23164">
    <property type="entry name" value="EARLY ENDOSOME ANTIGEN 1"/>
    <property type="match status" value="1"/>
</dbReference>
<protein>
    <submittedName>
        <fullName evidence="9">Piso0_001769 protein</fullName>
    </submittedName>
</protein>
<dbReference type="InterPro" id="IPR021565">
    <property type="entry name" value="Rbsn_Rab-bd"/>
</dbReference>
<evidence type="ECO:0000256" key="6">
    <source>
        <dbReference type="PROSITE-ProRule" id="PRU00091"/>
    </source>
</evidence>
<organism evidence="9 10">
    <name type="scientific">Pichia sorbitophila (strain ATCC MYA-4447 / BCRC 22081 / CBS 7064 / NBRC 10061 / NRRL Y-12695)</name>
    <name type="common">Hybrid yeast</name>
    <dbReference type="NCBI Taxonomy" id="559304"/>
    <lineage>
        <taxon>Eukaryota</taxon>
        <taxon>Fungi</taxon>
        <taxon>Dikarya</taxon>
        <taxon>Ascomycota</taxon>
        <taxon>Saccharomycotina</taxon>
        <taxon>Pichiomycetes</taxon>
        <taxon>Debaryomycetaceae</taxon>
        <taxon>Millerozyma</taxon>
    </lineage>
</organism>
<keyword evidence="1" id="KW-0479">Metal-binding</keyword>
<feature type="domain" description="FYVE-type" evidence="8">
    <location>
        <begin position="365"/>
        <end position="455"/>
    </location>
</feature>
<dbReference type="GO" id="GO:0032266">
    <property type="term" value="F:phosphatidylinositol-3-phosphate binding"/>
    <property type="evidence" value="ECO:0007669"/>
    <property type="project" value="UniProtKB-ARBA"/>
</dbReference>
<dbReference type="OMA" id="RKCGKLY"/>
<dbReference type="Pfam" id="PF01363">
    <property type="entry name" value="FYVE"/>
    <property type="match status" value="1"/>
</dbReference>
<dbReference type="GO" id="GO:0003677">
    <property type="term" value="F:DNA binding"/>
    <property type="evidence" value="ECO:0007669"/>
    <property type="project" value="InterPro"/>
</dbReference>
<evidence type="ECO:0000313" key="9">
    <source>
        <dbReference type="EMBL" id="CCE79687.1"/>
    </source>
</evidence>
<dbReference type="SMART" id="SM00734">
    <property type="entry name" value="ZnF_Rad18"/>
    <property type="match status" value="1"/>
</dbReference>
<evidence type="ECO:0000256" key="4">
    <source>
        <dbReference type="ARBA" id="ARBA00022833"/>
    </source>
</evidence>
<feature type="compositionally biased region" description="Polar residues" evidence="7">
    <location>
        <begin position="24"/>
        <end position="39"/>
    </location>
</feature>
<dbReference type="InterPro" id="IPR000306">
    <property type="entry name" value="Znf_FYVE"/>
</dbReference>
<dbReference type="SMART" id="SM00064">
    <property type="entry name" value="FYVE"/>
    <property type="match status" value="2"/>
</dbReference>
<name>G8YP19_PICSO</name>
<dbReference type="InterPro" id="IPR011011">
    <property type="entry name" value="Znf_FYVE_PHD"/>
</dbReference>
<dbReference type="AlphaFoldDB" id="G8YP19"/>
<keyword evidence="4" id="KW-0862">Zinc</keyword>
<dbReference type="CDD" id="cd15761">
    <property type="entry name" value="FYVE1_Vac1p_like"/>
    <property type="match status" value="1"/>
</dbReference>
<gene>
    <name evidence="9" type="primary">Piso0_001769</name>
    <name evidence="9" type="ORF">GNLVRS01_PISO0E12280g</name>
</gene>
<evidence type="ECO:0000259" key="8">
    <source>
        <dbReference type="PROSITE" id="PS50178"/>
    </source>
</evidence>
<dbReference type="GO" id="GO:0006281">
    <property type="term" value="P:DNA repair"/>
    <property type="evidence" value="ECO:0007669"/>
    <property type="project" value="UniProtKB-KW"/>
</dbReference>
<keyword evidence="5" id="KW-0234">DNA repair</keyword>
<reference evidence="9 10" key="1">
    <citation type="journal article" date="2012" name="G3 (Bethesda)">
        <title>Pichia sorbitophila, an interspecies yeast hybrid reveals early steps of genome resolution following polyploidization.</title>
        <authorList>
            <person name="Leh Louis V."/>
            <person name="Despons L."/>
            <person name="Friedrich A."/>
            <person name="Martin T."/>
            <person name="Durrens P."/>
            <person name="Casaregola S."/>
            <person name="Neuveglise C."/>
            <person name="Fairhead C."/>
            <person name="Marck C."/>
            <person name="Cruz J.A."/>
            <person name="Straub M.L."/>
            <person name="Kugler V."/>
            <person name="Sacerdot C."/>
            <person name="Uzunov Z."/>
            <person name="Thierry A."/>
            <person name="Weiss S."/>
            <person name="Bleykasten C."/>
            <person name="De Montigny J."/>
            <person name="Jacques N."/>
            <person name="Jung P."/>
            <person name="Lemaire M."/>
            <person name="Mallet S."/>
            <person name="Morel G."/>
            <person name="Richard G.F."/>
            <person name="Sarkar A."/>
            <person name="Savel G."/>
            <person name="Schacherer J."/>
            <person name="Seret M.L."/>
            <person name="Talla E."/>
            <person name="Samson G."/>
            <person name="Jubin C."/>
            <person name="Poulain J."/>
            <person name="Vacherie B."/>
            <person name="Barbe V."/>
            <person name="Pelletier E."/>
            <person name="Sherman D.J."/>
            <person name="Westhof E."/>
            <person name="Weissenbach J."/>
            <person name="Baret P.V."/>
            <person name="Wincker P."/>
            <person name="Gaillardin C."/>
            <person name="Dujon B."/>
            <person name="Souciet J.L."/>
        </authorList>
    </citation>
    <scope>NUCLEOTIDE SEQUENCE [LARGE SCALE GENOMIC DNA]</scope>
    <source>
        <strain evidence="10">ATCC MYA-4447 / BCRC 22081 / CBS 7064 / NBRC 10061 / NRRL Y-12695</strain>
    </source>
</reference>
<keyword evidence="10" id="KW-1185">Reference proteome</keyword>
<evidence type="ECO:0000256" key="1">
    <source>
        <dbReference type="ARBA" id="ARBA00022723"/>
    </source>
</evidence>
<feature type="region of interest" description="Disordered" evidence="7">
    <location>
        <begin position="1"/>
        <end position="73"/>
    </location>
</feature>
<feature type="compositionally biased region" description="Polar residues" evidence="7">
    <location>
        <begin position="164"/>
        <end position="177"/>
    </location>
</feature>
<dbReference type="InterPro" id="IPR017455">
    <property type="entry name" value="Znf_FYVE-rel"/>
</dbReference>
<keyword evidence="3 6" id="KW-0863">Zinc-finger</keyword>
<evidence type="ECO:0000256" key="2">
    <source>
        <dbReference type="ARBA" id="ARBA00022763"/>
    </source>
</evidence>
<dbReference type="SUPFAM" id="SSF57903">
    <property type="entry name" value="FYVE/PHD zinc finger"/>
    <property type="match status" value="2"/>
</dbReference>
<sequence length="659" mass="75795">MDADGSTSKQRNRILGSRAEPITFSYQEPKQHIQESNGGETEDQRTEEGQNLKPSNSELGHKYSSSTGAEDVSPKLEQEAFQNSNIICPICEETMVSLYQLNQHIDDVHQSSDANTDSHDTRNGQPSTRRNAKESSPPGNRGAANSNTLPTRRRVKLDVLDSNRGFSMSSDTDNEASFSDDPAVSPKVKSEVRLSRRHWRQPSNDIQCYDSRCRRSLNIKNGLVNCRKCGNLFCNIHCSKKVRLRNSDNNEGTEYENSKNGVWARCCDKCYFEKPDFKLGTQVKMNNITEEFMRKRALSTDKKELDRIKIQKRFIKLANLHASYYLSQLSSNRLSSAFSSFIRSTDDIFIEQEKETVGPNNWQDDKKITHCNICFTQFNFLLRKHHCRLCGRIVCDNPLTEKQPCSMNVPIGSLINKLPDLNYSDEIIANRKKLIEADSPSLFLRFCASCKDVLLSDWKVSQENIKHETVFQHYDRLLVLKHQLLILKPRYENSIVEFNAQEANKLRLKVMNISKDFESQVWAFRNTFFTNSNDRLVAMQEYADIGGLLQNIYSASSFFLQEFLLDLKELNSKLQSKESATVRKNKDPVSDGPKLTKKQIRELRDSLMVMQEQKFLIENTIEKFTKLRKFDELVPLMENRDELDVAIGDLELQLGEFGF</sequence>
<feature type="compositionally biased region" description="Polar residues" evidence="7">
    <location>
        <begin position="52"/>
        <end position="68"/>
    </location>
</feature>
<dbReference type="InParanoid" id="G8YP19"/>
<dbReference type="GO" id="GO:0008270">
    <property type="term" value="F:zinc ion binding"/>
    <property type="evidence" value="ECO:0007669"/>
    <property type="project" value="UniProtKB-KW"/>
</dbReference>
<proteinExistence type="predicted"/>
<dbReference type="InterPro" id="IPR013083">
    <property type="entry name" value="Znf_RING/FYVE/PHD"/>
</dbReference>
<dbReference type="InterPro" id="IPR006642">
    <property type="entry name" value="Rad18_UBZ4"/>
</dbReference>
<dbReference type="OrthoDB" id="166134at2759"/>
<dbReference type="eggNOG" id="KOG1842">
    <property type="taxonomic scope" value="Eukaryota"/>
</dbReference>
<feature type="region of interest" description="Disordered" evidence="7">
    <location>
        <begin position="110"/>
        <end position="190"/>
    </location>
</feature>
<evidence type="ECO:0000256" key="7">
    <source>
        <dbReference type="SAM" id="MobiDB-lite"/>
    </source>
</evidence>
<dbReference type="InterPro" id="IPR013087">
    <property type="entry name" value="Znf_C2H2_type"/>
</dbReference>
<keyword evidence="2" id="KW-0227">DNA damage</keyword>
<dbReference type="PANTHER" id="PTHR23164:SF30">
    <property type="entry name" value="EARLY ENDOSOME ANTIGEN 1"/>
    <property type="match status" value="1"/>
</dbReference>
<dbReference type="Proteomes" id="UP000005222">
    <property type="component" value="Chromosome E"/>
</dbReference>
<dbReference type="Pfam" id="PF11464">
    <property type="entry name" value="Rbsn"/>
    <property type="match status" value="1"/>
</dbReference>
<dbReference type="CDD" id="cd15737">
    <property type="entry name" value="FYVE2_Vac1p_like"/>
    <property type="match status" value="1"/>
</dbReference>
<dbReference type="Gene3D" id="3.30.40.10">
    <property type="entry name" value="Zinc/RING finger domain, C3HC4 (zinc finger)"/>
    <property type="match status" value="2"/>
</dbReference>
<dbReference type="PROSITE" id="PS00028">
    <property type="entry name" value="ZINC_FINGER_C2H2_1"/>
    <property type="match status" value="1"/>
</dbReference>
<dbReference type="PROSITE" id="PS50178">
    <property type="entry name" value="ZF_FYVE"/>
    <property type="match status" value="1"/>
</dbReference>
<feature type="compositionally biased region" description="Basic and acidic residues" evidence="7">
    <location>
        <begin position="110"/>
        <end position="122"/>
    </location>
</feature>
<dbReference type="HOGENOM" id="CLU_026440_1_0_1"/>
<dbReference type="FunCoup" id="G8YP19">
    <property type="interactions" value="130"/>
</dbReference>
<evidence type="ECO:0000313" key="10">
    <source>
        <dbReference type="Proteomes" id="UP000005222"/>
    </source>
</evidence>
<evidence type="ECO:0000256" key="3">
    <source>
        <dbReference type="ARBA" id="ARBA00022771"/>
    </source>
</evidence>
<dbReference type="STRING" id="559304.G8YP19"/>
<accession>G8YP19</accession>
<dbReference type="EMBL" id="FO082055">
    <property type="protein sequence ID" value="CCE79687.1"/>
    <property type="molecule type" value="Genomic_DNA"/>
</dbReference>